<comment type="similarity">
    <text evidence="2">Belongs to the protein kinase superfamily. STE Ser/Thr protein kinase family. STE20 subfamily.</text>
</comment>
<dbReference type="Pfam" id="PF00069">
    <property type="entry name" value="Pkinase"/>
    <property type="match status" value="1"/>
</dbReference>
<evidence type="ECO:0000256" key="6">
    <source>
        <dbReference type="ARBA" id="ARBA00022840"/>
    </source>
</evidence>
<feature type="domain" description="Protein kinase" evidence="12">
    <location>
        <begin position="226"/>
        <end position="479"/>
    </location>
</feature>
<dbReference type="PROSITE" id="PS50011">
    <property type="entry name" value="PROTEIN_KINASE_DOM"/>
    <property type="match status" value="1"/>
</dbReference>
<evidence type="ECO:0000259" key="12">
    <source>
        <dbReference type="PROSITE" id="PS50011"/>
    </source>
</evidence>
<dbReference type="PROSITE" id="PS00107">
    <property type="entry name" value="PROTEIN_KINASE_ATP"/>
    <property type="match status" value="1"/>
</dbReference>
<dbReference type="PANTHER" id="PTHR45832:SF22">
    <property type="entry name" value="SERINE_THREONINE-PROTEIN KINASE SAMKA-RELATED"/>
    <property type="match status" value="1"/>
</dbReference>
<dbReference type="OrthoDB" id="2914378at2759"/>
<keyword evidence="6 10" id="KW-0067">ATP-binding</keyword>
<feature type="region of interest" description="Disordered" evidence="11">
    <location>
        <begin position="81"/>
        <end position="103"/>
    </location>
</feature>
<evidence type="ECO:0008006" key="16">
    <source>
        <dbReference type="Google" id="ProtNLM"/>
    </source>
</evidence>
<evidence type="ECO:0000313" key="14">
    <source>
        <dbReference type="EMBL" id="GIQ80494.1"/>
    </source>
</evidence>
<evidence type="ECO:0000256" key="4">
    <source>
        <dbReference type="ARBA" id="ARBA00022723"/>
    </source>
</evidence>
<keyword evidence="3" id="KW-0808">Transferase</keyword>
<keyword evidence="15" id="KW-1185">Reference proteome</keyword>
<dbReference type="PANTHER" id="PTHR45832">
    <property type="entry name" value="SERINE/THREONINE-PROTEIN KINASE SAMKA-RELATED-RELATED"/>
    <property type="match status" value="1"/>
</dbReference>
<dbReference type="GO" id="GO:0004674">
    <property type="term" value="F:protein serine/threonine kinase activity"/>
    <property type="evidence" value="ECO:0007669"/>
    <property type="project" value="UniProtKB-EC"/>
</dbReference>
<dbReference type="SUPFAM" id="SSF56112">
    <property type="entry name" value="Protein kinase-like (PK-like)"/>
    <property type="match status" value="1"/>
</dbReference>
<organism evidence="14 15">
    <name type="scientific">Kipferlia bialata</name>
    <dbReference type="NCBI Taxonomy" id="797122"/>
    <lineage>
        <taxon>Eukaryota</taxon>
        <taxon>Metamonada</taxon>
        <taxon>Carpediemonas-like organisms</taxon>
        <taxon>Kipferlia</taxon>
    </lineage>
</organism>
<dbReference type="Gene3D" id="3.90.810.10">
    <property type="entry name" value="CRIB domain"/>
    <property type="match status" value="2"/>
</dbReference>
<evidence type="ECO:0000256" key="1">
    <source>
        <dbReference type="ARBA" id="ARBA00001946"/>
    </source>
</evidence>
<dbReference type="InterPro" id="IPR000719">
    <property type="entry name" value="Prot_kinase_dom"/>
</dbReference>
<gene>
    <name evidence="14" type="ORF">KIPB_001300</name>
</gene>
<comment type="catalytic activity">
    <reaction evidence="8">
        <text>L-threonyl-[protein] + ATP = O-phospho-L-threonyl-[protein] + ADP + H(+)</text>
        <dbReference type="Rhea" id="RHEA:46608"/>
        <dbReference type="Rhea" id="RHEA-COMP:11060"/>
        <dbReference type="Rhea" id="RHEA-COMP:11605"/>
        <dbReference type="ChEBI" id="CHEBI:15378"/>
        <dbReference type="ChEBI" id="CHEBI:30013"/>
        <dbReference type="ChEBI" id="CHEBI:30616"/>
        <dbReference type="ChEBI" id="CHEBI:61977"/>
        <dbReference type="ChEBI" id="CHEBI:456216"/>
        <dbReference type="EC" id="2.7.11.1"/>
    </reaction>
</comment>
<evidence type="ECO:0000313" key="15">
    <source>
        <dbReference type="Proteomes" id="UP000265618"/>
    </source>
</evidence>
<dbReference type="InterPro" id="IPR011009">
    <property type="entry name" value="Kinase-like_dom_sf"/>
</dbReference>
<feature type="domain" description="CRIB" evidence="13">
    <location>
        <begin position="125"/>
        <end position="138"/>
    </location>
</feature>
<feature type="region of interest" description="Disordered" evidence="11">
    <location>
        <begin position="1"/>
        <end position="58"/>
    </location>
</feature>
<dbReference type="Gene3D" id="1.10.510.10">
    <property type="entry name" value="Transferase(Phosphotransferase) domain 1"/>
    <property type="match status" value="1"/>
</dbReference>
<reference evidence="14 15" key="1">
    <citation type="journal article" date="2018" name="PLoS ONE">
        <title>The draft genome of Kipferlia bialata reveals reductive genome evolution in fornicate parasites.</title>
        <authorList>
            <person name="Tanifuji G."/>
            <person name="Takabayashi S."/>
            <person name="Kume K."/>
            <person name="Takagi M."/>
            <person name="Nakayama T."/>
            <person name="Kamikawa R."/>
            <person name="Inagaki Y."/>
            <person name="Hashimoto T."/>
        </authorList>
    </citation>
    <scope>NUCLEOTIDE SEQUENCE [LARGE SCALE GENOMIC DNA]</scope>
    <source>
        <strain evidence="14">NY0173</strain>
    </source>
</reference>
<dbReference type="Pfam" id="PF00786">
    <property type="entry name" value="PBD"/>
    <property type="match status" value="2"/>
</dbReference>
<dbReference type="GO" id="GO:0005524">
    <property type="term" value="F:ATP binding"/>
    <property type="evidence" value="ECO:0007669"/>
    <property type="project" value="UniProtKB-UniRule"/>
</dbReference>
<dbReference type="AlphaFoldDB" id="A0A9K3CRV1"/>
<comment type="caution">
    <text evidence="14">The sequence shown here is derived from an EMBL/GenBank/DDBJ whole genome shotgun (WGS) entry which is preliminary data.</text>
</comment>
<keyword evidence="7" id="KW-0460">Magnesium</keyword>
<dbReference type="InterPro" id="IPR036936">
    <property type="entry name" value="CRIB_dom_sf"/>
</dbReference>
<evidence type="ECO:0000256" key="5">
    <source>
        <dbReference type="ARBA" id="ARBA00022741"/>
    </source>
</evidence>
<dbReference type="Proteomes" id="UP000265618">
    <property type="component" value="Unassembled WGS sequence"/>
</dbReference>
<dbReference type="InterPro" id="IPR051931">
    <property type="entry name" value="PAK3-like"/>
</dbReference>
<feature type="binding site" evidence="10">
    <location>
        <position position="255"/>
    </location>
    <ligand>
        <name>ATP</name>
        <dbReference type="ChEBI" id="CHEBI:30616"/>
    </ligand>
</feature>
<keyword evidence="5 10" id="KW-0547">Nucleotide-binding</keyword>
<proteinExistence type="inferred from homology"/>
<evidence type="ECO:0000256" key="3">
    <source>
        <dbReference type="ARBA" id="ARBA00022679"/>
    </source>
</evidence>
<sequence>MVLGFGKRRKSDAEPLAPELTVSSPVISGPIPASLPTDPSERERDTPISGPAGFQRGIHVEYDPTTGTLRGLPKEWREHNFMPSSEGEATPVQQSPDGAVPQHLRPSRLTKRQADKLKRELPFFISRPVTFEHTIHVDFNSTLGMGHLLGLPEGWDEQLANSGISKEEAVANPDLVIHALEAFNNDGGFGFQTPALPSLPKSSQVEALSAAMRAQFVETRTPTDRYTLRQLVGQGASGRVYRATECTTGREVAVKVAAVGDGDMPALLNEIALMRVSQHAGIVKLLDVLYDKGRCEVWIVMEYMRAGSLADVLQNQGTLDEAAIASVAKSVLQVLAFLHKNSRIHRDIKSDNLLLSNQGDVKLSDFGFCVQLAVEQTTRRSVVGTPYWMSPELIRGSDYTTSTDIWSLGILLLELAESEPPYMQLPPLRAVFLIATRPAPSLRDRAEHSYPFRDFLRRCLQKQPGSRATAEELLQHPFITNAQQDTVTLRRYAEREMDA</sequence>
<dbReference type="InterPro" id="IPR017441">
    <property type="entry name" value="Protein_kinase_ATP_BS"/>
</dbReference>
<comment type="catalytic activity">
    <reaction evidence="9">
        <text>L-seryl-[protein] + ATP = O-phospho-L-seryl-[protein] + ADP + H(+)</text>
        <dbReference type="Rhea" id="RHEA:17989"/>
        <dbReference type="Rhea" id="RHEA-COMP:9863"/>
        <dbReference type="Rhea" id="RHEA-COMP:11604"/>
        <dbReference type="ChEBI" id="CHEBI:15378"/>
        <dbReference type="ChEBI" id="CHEBI:29999"/>
        <dbReference type="ChEBI" id="CHEBI:30616"/>
        <dbReference type="ChEBI" id="CHEBI:83421"/>
        <dbReference type="ChEBI" id="CHEBI:456216"/>
        <dbReference type="EC" id="2.7.11.1"/>
    </reaction>
</comment>
<evidence type="ECO:0000256" key="9">
    <source>
        <dbReference type="ARBA" id="ARBA00048679"/>
    </source>
</evidence>
<feature type="compositionally biased region" description="Basic residues" evidence="11">
    <location>
        <begin position="1"/>
        <end position="10"/>
    </location>
</feature>
<name>A0A9K3CRV1_9EUKA</name>
<keyword evidence="4" id="KW-0479">Metal-binding</keyword>
<evidence type="ECO:0000259" key="13">
    <source>
        <dbReference type="PROSITE" id="PS50108"/>
    </source>
</evidence>
<accession>A0A9K3CRV1</accession>
<evidence type="ECO:0000256" key="7">
    <source>
        <dbReference type="ARBA" id="ARBA00022842"/>
    </source>
</evidence>
<dbReference type="SMART" id="SM00220">
    <property type="entry name" value="S_TKc"/>
    <property type="match status" value="1"/>
</dbReference>
<dbReference type="FunFam" id="1.10.510.10:FF:000768">
    <property type="entry name" value="Non-specific serine/threonine protein kinase"/>
    <property type="match status" value="1"/>
</dbReference>
<dbReference type="SMART" id="SM00285">
    <property type="entry name" value="PBD"/>
    <property type="match status" value="2"/>
</dbReference>
<dbReference type="GO" id="GO:0046872">
    <property type="term" value="F:metal ion binding"/>
    <property type="evidence" value="ECO:0007669"/>
    <property type="project" value="UniProtKB-KW"/>
</dbReference>
<evidence type="ECO:0000256" key="11">
    <source>
        <dbReference type="SAM" id="MobiDB-lite"/>
    </source>
</evidence>
<dbReference type="EMBL" id="BDIP01000180">
    <property type="protein sequence ID" value="GIQ80494.1"/>
    <property type="molecule type" value="Genomic_DNA"/>
</dbReference>
<evidence type="ECO:0000256" key="8">
    <source>
        <dbReference type="ARBA" id="ARBA00047899"/>
    </source>
</evidence>
<comment type="cofactor">
    <cofactor evidence="1">
        <name>Mg(2+)</name>
        <dbReference type="ChEBI" id="CHEBI:18420"/>
    </cofactor>
</comment>
<protein>
    <recommendedName>
        <fullName evidence="16">Non-specific serine/threonine protein kinase</fullName>
    </recommendedName>
</protein>
<evidence type="ECO:0000256" key="10">
    <source>
        <dbReference type="PROSITE-ProRule" id="PRU10141"/>
    </source>
</evidence>
<dbReference type="InterPro" id="IPR000095">
    <property type="entry name" value="CRIB_dom"/>
</dbReference>
<evidence type="ECO:0000256" key="2">
    <source>
        <dbReference type="ARBA" id="ARBA00008874"/>
    </source>
</evidence>
<dbReference type="PROSITE" id="PS50108">
    <property type="entry name" value="CRIB"/>
    <property type="match status" value="1"/>
</dbReference>